<gene>
    <name evidence="4" type="ORF">RM779_24540</name>
</gene>
<organism evidence="4 5">
    <name type="scientific">Streptomyces johnsoniae</name>
    <dbReference type="NCBI Taxonomy" id="3075532"/>
    <lineage>
        <taxon>Bacteria</taxon>
        <taxon>Bacillati</taxon>
        <taxon>Actinomycetota</taxon>
        <taxon>Actinomycetes</taxon>
        <taxon>Kitasatosporales</taxon>
        <taxon>Streptomycetaceae</taxon>
        <taxon>Streptomyces</taxon>
    </lineage>
</organism>
<dbReference type="Gene3D" id="1.10.1040.10">
    <property type="entry name" value="N-(1-d-carboxylethyl)-l-norvaline Dehydrogenase, domain 2"/>
    <property type="match status" value="1"/>
</dbReference>
<dbReference type="RefSeq" id="WP_311619925.1">
    <property type="nucleotide sequence ID" value="NZ_JAVREV010000015.1"/>
</dbReference>
<keyword evidence="5" id="KW-1185">Reference proteome</keyword>
<accession>A0ABU2S9V3</accession>
<feature type="region of interest" description="Disordered" evidence="1">
    <location>
        <begin position="298"/>
        <end position="320"/>
    </location>
</feature>
<evidence type="ECO:0000259" key="3">
    <source>
        <dbReference type="Pfam" id="PF21761"/>
    </source>
</evidence>
<dbReference type="Pfam" id="PF03446">
    <property type="entry name" value="NAD_binding_2"/>
    <property type="match status" value="1"/>
</dbReference>
<dbReference type="PANTHER" id="PTHR43580">
    <property type="entry name" value="OXIDOREDUCTASE GLYR1-RELATED"/>
    <property type="match status" value="1"/>
</dbReference>
<sequence>MSNNTQVSVLGLGEMGRALAAALLAAGQPTTVWNRTAAKGDELVARGASRADSVEAAVTAGPVVIVCLLDHGSVLETLEPVAGQLAGRTVVNLTTGTPAQAEELSAWVTGHGADFLAGGIMAIPTTVATPDAFFLYSGQQRVFDAHRDVLEVLGEARYLGADTGLASLYDLALLSGMNLMFEGFHHAVAMATSRTEGTAADFTGLLVRWLVNMARVLPAFAAEVDAERESGAEPRLVQTLDLQIAAMANIVDASRAAGVDPAHLELSLAGLRDLLGQGHVVAGAPTAVRRLRLAGPMAGSHVARTGSPSGTHGNGGGGRG</sequence>
<proteinExistence type="predicted"/>
<feature type="domain" description="NADPH-dependent reductive aminase-like C-terminal" evidence="3">
    <location>
        <begin position="162"/>
        <end position="282"/>
    </location>
</feature>
<dbReference type="Proteomes" id="UP001183615">
    <property type="component" value="Unassembled WGS sequence"/>
</dbReference>
<feature type="domain" description="6-phosphogluconate dehydrogenase NADP-binding" evidence="2">
    <location>
        <begin position="6"/>
        <end position="156"/>
    </location>
</feature>
<evidence type="ECO:0000259" key="2">
    <source>
        <dbReference type="Pfam" id="PF03446"/>
    </source>
</evidence>
<dbReference type="Pfam" id="PF21761">
    <property type="entry name" value="RedAm-like_C"/>
    <property type="match status" value="1"/>
</dbReference>
<evidence type="ECO:0000313" key="5">
    <source>
        <dbReference type="Proteomes" id="UP001183615"/>
    </source>
</evidence>
<dbReference type="SUPFAM" id="SSF51735">
    <property type="entry name" value="NAD(P)-binding Rossmann-fold domains"/>
    <property type="match status" value="1"/>
</dbReference>
<dbReference type="PANTHER" id="PTHR43580:SF2">
    <property type="entry name" value="CYTOKINE-LIKE NUCLEAR FACTOR N-PAC"/>
    <property type="match status" value="1"/>
</dbReference>
<evidence type="ECO:0000256" key="1">
    <source>
        <dbReference type="SAM" id="MobiDB-lite"/>
    </source>
</evidence>
<dbReference type="InterPro" id="IPR013328">
    <property type="entry name" value="6PGD_dom2"/>
</dbReference>
<comment type="caution">
    <text evidence="4">The sequence shown here is derived from an EMBL/GenBank/DDBJ whole genome shotgun (WGS) entry which is preliminary data.</text>
</comment>
<dbReference type="Gene3D" id="3.40.50.720">
    <property type="entry name" value="NAD(P)-binding Rossmann-like Domain"/>
    <property type="match status" value="1"/>
</dbReference>
<name>A0ABU2S9V3_9ACTN</name>
<dbReference type="InterPro" id="IPR051265">
    <property type="entry name" value="HIBADH-related_NP60_sf"/>
</dbReference>
<reference evidence="5" key="1">
    <citation type="submission" date="2023-07" db="EMBL/GenBank/DDBJ databases">
        <title>30 novel species of actinomycetes from the DSMZ collection.</title>
        <authorList>
            <person name="Nouioui I."/>
        </authorList>
    </citation>
    <scope>NUCLEOTIDE SEQUENCE [LARGE SCALE GENOMIC DNA]</scope>
    <source>
        <strain evidence="5">DSM 41886</strain>
    </source>
</reference>
<dbReference type="EMBL" id="JAVREV010000015">
    <property type="protein sequence ID" value="MDT0445742.1"/>
    <property type="molecule type" value="Genomic_DNA"/>
</dbReference>
<dbReference type="InterPro" id="IPR006115">
    <property type="entry name" value="6PGDH_NADP-bd"/>
</dbReference>
<evidence type="ECO:0000313" key="4">
    <source>
        <dbReference type="EMBL" id="MDT0445742.1"/>
    </source>
</evidence>
<dbReference type="InterPro" id="IPR036291">
    <property type="entry name" value="NAD(P)-bd_dom_sf"/>
</dbReference>
<protein>
    <submittedName>
        <fullName evidence="4">NAD(P)-binding domain-containing protein</fullName>
    </submittedName>
</protein>
<dbReference type="InterPro" id="IPR048666">
    <property type="entry name" value="RedAm-like_C"/>
</dbReference>